<dbReference type="AlphaFoldDB" id="A0A0G4PTP5"/>
<reference evidence="1 2" key="1">
    <citation type="journal article" date="2014" name="Nat. Commun.">
        <title>Multiple recent horizontal transfers of a large genomic region in cheese making fungi.</title>
        <authorList>
            <person name="Cheeseman K."/>
            <person name="Ropars J."/>
            <person name="Renault P."/>
            <person name="Dupont J."/>
            <person name="Gouzy J."/>
            <person name="Branca A."/>
            <person name="Abraham A.L."/>
            <person name="Ceppi M."/>
            <person name="Conseiller E."/>
            <person name="Debuchy R."/>
            <person name="Malagnac F."/>
            <person name="Goarin A."/>
            <person name="Silar P."/>
            <person name="Lacoste S."/>
            <person name="Sallet E."/>
            <person name="Bensimon A."/>
            <person name="Giraud T."/>
            <person name="Brygoo Y."/>
        </authorList>
    </citation>
    <scope>NUCLEOTIDE SEQUENCE [LARGE SCALE GENOMIC DNA]</scope>
    <source>
        <strain evidence="2">FM 013</strain>
    </source>
</reference>
<sequence>MSRSRDFVVTTPSVNFDHLRGTEIKLDQPSLSPPRTFVLDEKISEDYQTMTQEEYERQPGPPFAVIKFSCHSLEDPTQQGFMRIYMQIPLDGTFSSAVEVRAQQAVSQRTHTELKALASLDRENCTAVPKLLGYGEGLQGAEEFVPGGYINYVAWERVPGEPVDYYTFWKRDFEYRQQLRSAFCTAYKELSRCSWQPGLTPPNKLIYDDITKIMHISGFRGAYPMDTEPFSDETYVLWGLAKPSDRLDWYIDSSDWTW</sequence>
<keyword evidence="2" id="KW-1185">Reference proteome</keyword>
<evidence type="ECO:0000313" key="2">
    <source>
        <dbReference type="Proteomes" id="UP000053732"/>
    </source>
</evidence>
<evidence type="ECO:0000313" key="1">
    <source>
        <dbReference type="EMBL" id="CRL29523.1"/>
    </source>
</evidence>
<accession>A0A0G4PTP5</accession>
<proteinExistence type="predicted"/>
<gene>
    <name evidence="1" type="ORF">PCAMFM013_S037g000010</name>
</gene>
<name>A0A0G4PTP5_PENC3</name>
<dbReference type="EMBL" id="HG793170">
    <property type="protein sequence ID" value="CRL29523.1"/>
    <property type="molecule type" value="Genomic_DNA"/>
</dbReference>
<organism evidence="1 2">
    <name type="scientific">Penicillium camemberti (strain FM 013)</name>
    <dbReference type="NCBI Taxonomy" id="1429867"/>
    <lineage>
        <taxon>Eukaryota</taxon>
        <taxon>Fungi</taxon>
        <taxon>Dikarya</taxon>
        <taxon>Ascomycota</taxon>
        <taxon>Pezizomycotina</taxon>
        <taxon>Eurotiomycetes</taxon>
        <taxon>Eurotiomycetidae</taxon>
        <taxon>Eurotiales</taxon>
        <taxon>Aspergillaceae</taxon>
        <taxon>Penicillium</taxon>
    </lineage>
</organism>
<dbReference type="Proteomes" id="UP000053732">
    <property type="component" value="Unassembled WGS sequence"/>
</dbReference>
<protein>
    <submittedName>
        <fullName evidence="1">Str. FM013</fullName>
    </submittedName>
</protein>